<comment type="caution">
    <text evidence="2">The sequence shown here is derived from an EMBL/GenBank/DDBJ whole genome shotgun (WGS) entry which is preliminary data.</text>
</comment>
<feature type="non-terminal residue" evidence="2">
    <location>
        <position position="123"/>
    </location>
</feature>
<reference evidence="2" key="1">
    <citation type="journal article" date="2014" name="Front. Microbiol.">
        <title>High frequency of phylogenetically diverse reductive dehalogenase-homologous genes in deep subseafloor sedimentary metagenomes.</title>
        <authorList>
            <person name="Kawai M."/>
            <person name="Futagami T."/>
            <person name="Toyoda A."/>
            <person name="Takaki Y."/>
            <person name="Nishi S."/>
            <person name="Hori S."/>
            <person name="Arai W."/>
            <person name="Tsubouchi T."/>
            <person name="Morono Y."/>
            <person name="Uchiyama I."/>
            <person name="Ito T."/>
            <person name="Fujiyama A."/>
            <person name="Inagaki F."/>
            <person name="Takami H."/>
        </authorList>
    </citation>
    <scope>NUCLEOTIDE SEQUENCE</scope>
    <source>
        <strain evidence="2">Expedition CK06-06</strain>
    </source>
</reference>
<feature type="region of interest" description="Disordered" evidence="1">
    <location>
        <begin position="18"/>
        <end position="54"/>
    </location>
</feature>
<evidence type="ECO:0000313" key="2">
    <source>
        <dbReference type="EMBL" id="GAG81111.1"/>
    </source>
</evidence>
<organism evidence="2">
    <name type="scientific">marine sediment metagenome</name>
    <dbReference type="NCBI Taxonomy" id="412755"/>
    <lineage>
        <taxon>unclassified sequences</taxon>
        <taxon>metagenomes</taxon>
        <taxon>ecological metagenomes</taxon>
    </lineage>
</organism>
<dbReference type="AlphaFoldDB" id="X1C9S9"/>
<sequence length="123" mass="14110">MNGIDEFEKNLARIGLNHHHDDDSVLGNVQQQDQSQVSKIDATSSSSTSFSKHRDYITSNNIRAKLSKSVFKEKSQRRRKIISQQQKIIHQEKIQNLQQKAIDTLQLENDDIEDSTSSSSLYH</sequence>
<evidence type="ECO:0000256" key="1">
    <source>
        <dbReference type="SAM" id="MobiDB-lite"/>
    </source>
</evidence>
<protein>
    <submittedName>
        <fullName evidence="2">Uncharacterized protein</fullName>
    </submittedName>
</protein>
<feature type="compositionally biased region" description="Polar residues" evidence="1">
    <location>
        <begin position="27"/>
        <end position="42"/>
    </location>
</feature>
<name>X1C9S9_9ZZZZ</name>
<gene>
    <name evidence="2" type="ORF">S01H4_25979</name>
</gene>
<proteinExistence type="predicted"/>
<accession>X1C9S9</accession>
<dbReference type="EMBL" id="BART01012449">
    <property type="protein sequence ID" value="GAG81111.1"/>
    <property type="molecule type" value="Genomic_DNA"/>
</dbReference>